<dbReference type="Proteomes" id="UP000254465">
    <property type="component" value="Unassembled WGS sequence"/>
</dbReference>
<reference evidence="3 4" key="1">
    <citation type="submission" date="2018-06" db="EMBL/GenBank/DDBJ databases">
        <authorList>
            <consortium name="Pathogen Informatics"/>
            <person name="Doyle S."/>
        </authorList>
    </citation>
    <scope>NUCLEOTIDE SEQUENCE [LARGE SCALE GENOMIC DNA]</scope>
    <source>
        <strain evidence="3 4">NCTC11296</strain>
    </source>
</reference>
<dbReference type="AlphaFoldDB" id="A0A377I787"/>
<keyword evidence="1" id="KW-1133">Transmembrane helix</keyword>
<feature type="transmembrane region" description="Helical" evidence="1">
    <location>
        <begin position="6"/>
        <end position="24"/>
    </location>
</feature>
<dbReference type="Pfam" id="PF10881">
    <property type="entry name" value="DUF2726"/>
    <property type="match status" value="1"/>
</dbReference>
<dbReference type="RefSeq" id="WP_081603142.1">
    <property type="nucleotide sequence ID" value="NZ_RQXP01000021.1"/>
</dbReference>
<feature type="domain" description="DUF2726" evidence="2">
    <location>
        <begin position="41"/>
        <end position="140"/>
    </location>
</feature>
<evidence type="ECO:0000313" key="4">
    <source>
        <dbReference type="Proteomes" id="UP000254465"/>
    </source>
</evidence>
<keyword evidence="1" id="KW-0472">Membrane</keyword>
<evidence type="ECO:0000313" key="3">
    <source>
        <dbReference type="EMBL" id="STO71154.1"/>
    </source>
</evidence>
<dbReference type="InterPro" id="IPR024402">
    <property type="entry name" value="DUF2726"/>
</dbReference>
<protein>
    <submittedName>
        <fullName evidence="3">Protein of uncharacterized function (DUF2726)</fullName>
    </submittedName>
</protein>
<keyword evidence="1" id="KW-0812">Transmembrane</keyword>
<dbReference type="EMBL" id="UGHK01000002">
    <property type="protein sequence ID" value="STO71154.1"/>
    <property type="molecule type" value="Genomic_DNA"/>
</dbReference>
<proteinExistence type="predicted"/>
<gene>
    <name evidence="3" type="ORF">NCTC11296_01049</name>
</gene>
<organism evidence="3 4">
    <name type="scientific">Avibacterium paragallinarum</name>
    <name type="common">Haemophilus gallinarum</name>
    <dbReference type="NCBI Taxonomy" id="728"/>
    <lineage>
        <taxon>Bacteria</taxon>
        <taxon>Pseudomonadati</taxon>
        <taxon>Pseudomonadota</taxon>
        <taxon>Gammaproteobacteria</taxon>
        <taxon>Pasteurellales</taxon>
        <taxon>Pasteurellaceae</taxon>
        <taxon>Avibacterium</taxon>
    </lineage>
</organism>
<accession>A0A377I787</accession>
<sequence length="160" mass="19024">MKITTLQILISCLVALALFLIAVFRQRKPRPLDGRLYKRTRLMNHSEQRLFQKLKMAFPNYYIFPQIPFSCIATPKQYNQKLFWKINQKRVDFLLCNQQLEALLIIELDGPIHKSKKQSDKERDKFFKCIGLNTLRIDVEALKALDLETLKKQVWEKIKN</sequence>
<evidence type="ECO:0000259" key="2">
    <source>
        <dbReference type="Pfam" id="PF10881"/>
    </source>
</evidence>
<evidence type="ECO:0000256" key="1">
    <source>
        <dbReference type="SAM" id="Phobius"/>
    </source>
</evidence>
<dbReference type="Gene3D" id="3.40.960.10">
    <property type="entry name" value="VSR Endonuclease"/>
    <property type="match status" value="1"/>
</dbReference>
<name>A0A377I787_AVIPA</name>